<gene>
    <name evidence="1" type="ORF">QG37_01362</name>
</gene>
<dbReference type="Proteomes" id="UP000037122">
    <property type="component" value="Unassembled WGS sequence"/>
</dbReference>
<protein>
    <submittedName>
        <fullName evidence="1">Uncharacterized protein</fullName>
    </submittedName>
</protein>
<evidence type="ECO:0000313" key="2">
    <source>
        <dbReference type="Proteomes" id="UP000037122"/>
    </source>
</evidence>
<accession>A0A0L0P5H7</accession>
<dbReference type="EMBL" id="LGST01000009">
    <property type="protein sequence ID" value="KNE01534.1"/>
    <property type="molecule type" value="Genomic_DNA"/>
</dbReference>
<evidence type="ECO:0000313" key="1">
    <source>
        <dbReference type="EMBL" id="KNE01534.1"/>
    </source>
</evidence>
<dbReference type="VEuPathDB" id="FungiDB:QG37_01362"/>
<dbReference type="AlphaFoldDB" id="A0A0L0P5H7"/>
<organism evidence="1 2">
    <name type="scientific">Candidozyma auris</name>
    <name type="common">Yeast</name>
    <name type="synonym">Candida auris</name>
    <dbReference type="NCBI Taxonomy" id="498019"/>
    <lineage>
        <taxon>Eukaryota</taxon>
        <taxon>Fungi</taxon>
        <taxon>Dikarya</taxon>
        <taxon>Ascomycota</taxon>
        <taxon>Saccharomycotina</taxon>
        <taxon>Pichiomycetes</taxon>
        <taxon>Metschnikowiaceae</taxon>
        <taxon>Candidozyma</taxon>
    </lineage>
</organism>
<name>A0A0L0P5H7_CANAR</name>
<comment type="caution">
    <text evidence="1">The sequence shown here is derived from an EMBL/GenBank/DDBJ whole genome shotgun (WGS) entry which is preliminary data.</text>
</comment>
<sequence>MRFWMSIIGELTLELKEGYKVSLFIMERRRPCKLTIGYVTHQPKDITSIAFL</sequence>
<reference evidence="2" key="1">
    <citation type="journal article" date="2015" name="BMC Genomics">
        <title>Draft genome of a commonly misdiagnosed multidrug resistant pathogen Candida auris.</title>
        <authorList>
            <person name="Chatterjee S."/>
            <person name="Alampalli S.V."/>
            <person name="Nageshan R.K."/>
            <person name="Chettiar S.T."/>
            <person name="Joshi S."/>
            <person name="Tatu U.S."/>
        </authorList>
    </citation>
    <scope>NUCLEOTIDE SEQUENCE [LARGE SCALE GENOMIC DNA]</scope>
    <source>
        <strain evidence="2">6684</strain>
    </source>
</reference>
<proteinExistence type="predicted"/>